<name>A0A2H4SNR8_CORMI</name>
<proteinExistence type="inferred from homology"/>
<reference evidence="10 11" key="1">
    <citation type="journal article" date="2017" name="BMC Genomics">
        <title>Chromosome level assembly and secondary metabolite potential of the parasitic fungus Cordyceps militaris.</title>
        <authorList>
            <person name="Kramer G.J."/>
            <person name="Nodwell J.R."/>
        </authorList>
    </citation>
    <scope>NUCLEOTIDE SEQUENCE [LARGE SCALE GENOMIC DNA]</scope>
    <source>
        <strain evidence="10 11">ATCC 34164</strain>
    </source>
</reference>
<dbReference type="VEuPathDB" id="FungiDB:A9K55_005103"/>
<accession>A0A2H4SNR8</accession>
<evidence type="ECO:0000256" key="5">
    <source>
        <dbReference type="ARBA" id="ARBA00022701"/>
    </source>
</evidence>
<evidence type="ECO:0000256" key="9">
    <source>
        <dbReference type="ARBA" id="ARBA00023306"/>
    </source>
</evidence>
<sequence>MAHLRGHLDADAPATMFSPSVARIAATEARDWSFVDSWVASQFPGRQPPPFEHNADTLRALLGLIALNDTASEEARLLARVDRDALVEIPPSADAAASARPATLAAMRDSLLDIVEQELPKEGRVALHAMSSMAVSASIALPEPEQLGAAILATQSAIFETEQMTSRADALEWHIHAEIEHANHVLNLMLDEIGNVPEGLGKRNMELQRTVKAMKSQVPVFEKSVASLKSSAASSDFTVHDILREEQEYLALVEKRRELEGRISVFRGLPSDPDLARHELNAYRKELQSITSRRDAAFQGLVERETPVKRR</sequence>
<dbReference type="GO" id="GO:0051225">
    <property type="term" value="P:spindle assembly"/>
    <property type="evidence" value="ECO:0007669"/>
    <property type="project" value="InterPro"/>
</dbReference>
<evidence type="ECO:0000256" key="1">
    <source>
        <dbReference type="ARBA" id="ARBA00004186"/>
    </source>
</evidence>
<dbReference type="GO" id="GO:0005829">
    <property type="term" value="C:cytosol"/>
    <property type="evidence" value="ECO:0007669"/>
    <property type="project" value="TreeGrafter"/>
</dbReference>
<evidence type="ECO:0000256" key="7">
    <source>
        <dbReference type="ARBA" id="ARBA00023054"/>
    </source>
</evidence>
<dbReference type="AlphaFoldDB" id="A0A2H4SNR8"/>
<keyword evidence="4" id="KW-0132">Cell division</keyword>
<keyword evidence="3" id="KW-0963">Cytoplasm</keyword>
<dbReference type="InterPro" id="IPR026243">
    <property type="entry name" value="HAUS1"/>
</dbReference>
<organism evidence="10 11">
    <name type="scientific">Cordyceps militaris</name>
    <name type="common">Caterpillar fungus</name>
    <name type="synonym">Clavaria militaris</name>
    <dbReference type="NCBI Taxonomy" id="73501"/>
    <lineage>
        <taxon>Eukaryota</taxon>
        <taxon>Fungi</taxon>
        <taxon>Dikarya</taxon>
        <taxon>Ascomycota</taxon>
        <taxon>Pezizomycotina</taxon>
        <taxon>Sordariomycetes</taxon>
        <taxon>Hypocreomycetidae</taxon>
        <taxon>Hypocreales</taxon>
        <taxon>Cordycipitaceae</taxon>
        <taxon>Cordyceps</taxon>
    </lineage>
</organism>
<dbReference type="OrthoDB" id="5372507at2759"/>
<dbReference type="PANTHER" id="PTHR31570:SF1">
    <property type="entry name" value="HAUS AUGMIN-LIKE COMPLEX SUBUNIT 1"/>
    <property type="match status" value="1"/>
</dbReference>
<keyword evidence="6" id="KW-0498">Mitosis</keyword>
<dbReference type="EMBL" id="CP023325">
    <property type="protein sequence ID" value="ATY64765.1"/>
    <property type="molecule type" value="Genomic_DNA"/>
</dbReference>
<keyword evidence="9" id="KW-0131">Cell cycle</keyword>
<evidence type="ECO:0000256" key="2">
    <source>
        <dbReference type="ARBA" id="ARBA00005479"/>
    </source>
</evidence>
<dbReference type="GO" id="GO:0005819">
    <property type="term" value="C:spindle"/>
    <property type="evidence" value="ECO:0007669"/>
    <property type="project" value="UniProtKB-SubCell"/>
</dbReference>
<keyword evidence="8" id="KW-0206">Cytoskeleton</keyword>
<gene>
    <name evidence="10" type="ORF">A9K55_005103</name>
</gene>
<dbReference type="OMA" id="QAKDWAY"/>
<dbReference type="VEuPathDB" id="FungiDB:CCM_01219"/>
<evidence type="ECO:0000256" key="6">
    <source>
        <dbReference type="ARBA" id="ARBA00022776"/>
    </source>
</evidence>
<evidence type="ECO:0008006" key="12">
    <source>
        <dbReference type="Google" id="ProtNLM"/>
    </source>
</evidence>
<dbReference type="GO" id="GO:0070652">
    <property type="term" value="C:HAUS complex"/>
    <property type="evidence" value="ECO:0007669"/>
    <property type="project" value="InterPro"/>
</dbReference>
<keyword evidence="7" id="KW-0175">Coiled coil</keyword>
<protein>
    <recommendedName>
        <fullName evidence="12">HAUS augmin-like complex subunit 1</fullName>
    </recommendedName>
</protein>
<evidence type="ECO:0000313" key="10">
    <source>
        <dbReference type="EMBL" id="ATY64765.1"/>
    </source>
</evidence>
<dbReference type="Pfam" id="PF25762">
    <property type="entry name" value="HAUS1"/>
    <property type="match status" value="1"/>
</dbReference>
<dbReference type="PANTHER" id="PTHR31570">
    <property type="entry name" value="HAUS AUGMIN-LIKE COMPLEX SUBUNIT 1"/>
    <property type="match status" value="1"/>
</dbReference>
<keyword evidence="5" id="KW-0493">Microtubule</keyword>
<dbReference type="GO" id="GO:0051301">
    <property type="term" value="P:cell division"/>
    <property type="evidence" value="ECO:0007669"/>
    <property type="project" value="UniProtKB-KW"/>
</dbReference>
<comment type="similarity">
    <text evidence="2">Belongs to the HAUS1 family.</text>
</comment>
<evidence type="ECO:0000256" key="8">
    <source>
        <dbReference type="ARBA" id="ARBA00023212"/>
    </source>
</evidence>
<dbReference type="GO" id="GO:0005874">
    <property type="term" value="C:microtubule"/>
    <property type="evidence" value="ECO:0007669"/>
    <property type="project" value="UniProtKB-KW"/>
</dbReference>
<dbReference type="Proteomes" id="UP000323067">
    <property type="component" value="Chromosome v"/>
</dbReference>
<evidence type="ECO:0000313" key="11">
    <source>
        <dbReference type="Proteomes" id="UP000323067"/>
    </source>
</evidence>
<evidence type="ECO:0000256" key="4">
    <source>
        <dbReference type="ARBA" id="ARBA00022618"/>
    </source>
</evidence>
<evidence type="ECO:0000256" key="3">
    <source>
        <dbReference type="ARBA" id="ARBA00022490"/>
    </source>
</evidence>
<comment type="subcellular location">
    <subcellularLocation>
        <location evidence="1">Cytoplasm</location>
        <location evidence="1">Cytoskeleton</location>
        <location evidence="1">Spindle</location>
    </subcellularLocation>
</comment>